<evidence type="ECO:0000256" key="6">
    <source>
        <dbReference type="ARBA" id="ARBA00023306"/>
    </source>
</evidence>
<dbReference type="EMBL" id="AUSU01001732">
    <property type="protein sequence ID" value="EPS70313.1"/>
    <property type="molecule type" value="Genomic_DNA"/>
</dbReference>
<comment type="subcellular location">
    <subcellularLocation>
        <location evidence="1">Cell membrane</location>
        <topology evidence="1">Peripheral membrane protein</topology>
        <orientation evidence="1">Cytoplasmic side</orientation>
    </subcellularLocation>
</comment>
<dbReference type="OrthoDB" id="1280899at2759"/>
<evidence type="ECO:0000313" key="10">
    <source>
        <dbReference type="Proteomes" id="UP000015453"/>
    </source>
</evidence>
<dbReference type="GO" id="GO:0051301">
    <property type="term" value="P:cell division"/>
    <property type="evidence" value="ECO:0007669"/>
    <property type="project" value="UniProtKB-KW"/>
</dbReference>
<evidence type="ECO:0000256" key="5">
    <source>
        <dbReference type="ARBA" id="ARBA00023136"/>
    </source>
</evidence>
<accession>S8E3K6</accession>
<feature type="non-terminal residue" evidence="9">
    <location>
        <position position="1"/>
    </location>
</feature>
<gene>
    <name evidence="9" type="ORF">M569_04454</name>
</gene>
<organism evidence="9 10">
    <name type="scientific">Genlisea aurea</name>
    <dbReference type="NCBI Taxonomy" id="192259"/>
    <lineage>
        <taxon>Eukaryota</taxon>
        <taxon>Viridiplantae</taxon>
        <taxon>Streptophyta</taxon>
        <taxon>Embryophyta</taxon>
        <taxon>Tracheophyta</taxon>
        <taxon>Spermatophyta</taxon>
        <taxon>Magnoliopsida</taxon>
        <taxon>eudicotyledons</taxon>
        <taxon>Gunneridae</taxon>
        <taxon>Pentapetalae</taxon>
        <taxon>asterids</taxon>
        <taxon>lamiids</taxon>
        <taxon>Lamiales</taxon>
        <taxon>Lentibulariaceae</taxon>
        <taxon>Genlisea</taxon>
    </lineage>
</organism>
<feature type="non-terminal residue" evidence="9">
    <location>
        <position position="143"/>
    </location>
</feature>
<dbReference type="AlphaFoldDB" id="S8E3K6"/>
<keyword evidence="2" id="KW-0217">Developmental protein</keyword>
<keyword evidence="4" id="KW-0132">Cell division</keyword>
<evidence type="ECO:0000256" key="1">
    <source>
        <dbReference type="ARBA" id="ARBA00004413"/>
    </source>
</evidence>
<proteinExistence type="inferred from homology"/>
<keyword evidence="10" id="KW-1185">Reference proteome</keyword>
<keyword evidence="3" id="KW-1003">Cell membrane</keyword>
<evidence type="ECO:0000256" key="4">
    <source>
        <dbReference type="ARBA" id="ARBA00022618"/>
    </source>
</evidence>
<dbReference type="InterPro" id="IPR048351">
    <property type="entry name" value="SOK_DIX"/>
</dbReference>
<dbReference type="PANTHER" id="PTHR31083:SF6">
    <property type="entry name" value="PROTEIN SOSEKI 3"/>
    <property type="match status" value="1"/>
</dbReference>
<name>S8E3K6_9LAMI</name>
<dbReference type="Proteomes" id="UP000015453">
    <property type="component" value="Unassembled WGS sequence"/>
</dbReference>
<comment type="similarity">
    <text evidence="7">Belongs to the SOSEKI family.</text>
</comment>
<reference evidence="9 10" key="1">
    <citation type="journal article" date="2013" name="BMC Genomics">
        <title>The miniature genome of a carnivorous plant Genlisea aurea contains a low number of genes and short non-coding sequences.</title>
        <authorList>
            <person name="Leushkin E.V."/>
            <person name="Sutormin R.A."/>
            <person name="Nabieva E.R."/>
            <person name="Penin A.A."/>
            <person name="Kondrashov A.S."/>
            <person name="Logacheva M.D."/>
        </authorList>
    </citation>
    <scope>NUCLEOTIDE SEQUENCE [LARGE SCALE GENOMIC DNA]</scope>
</reference>
<feature type="domain" description="SOSEKI DIX-like" evidence="8">
    <location>
        <begin position="46"/>
        <end position="134"/>
    </location>
</feature>
<dbReference type="Pfam" id="PF06136">
    <property type="entry name" value="SOK"/>
    <property type="match status" value="1"/>
</dbReference>
<dbReference type="InterPro" id="IPR010369">
    <property type="entry name" value="SOK"/>
</dbReference>
<evidence type="ECO:0000259" key="8">
    <source>
        <dbReference type="Pfam" id="PF06136"/>
    </source>
</evidence>
<evidence type="ECO:0000313" key="9">
    <source>
        <dbReference type="EMBL" id="EPS70313.1"/>
    </source>
</evidence>
<keyword evidence="6" id="KW-0131">Cell cycle</keyword>
<evidence type="ECO:0000256" key="3">
    <source>
        <dbReference type="ARBA" id="ARBA00022475"/>
    </source>
</evidence>
<sequence length="143" mass="16706">ENMEGGKKCGQLISPGRAKVWTEKSPKHHHYDWQKQQQQQQRNRKVPVVYYLCRNRLMEHPHFMEVPLSSPDGLLLRDVTERLNALRGRGIATKYSWSCKRSYNSSYVWHDLGEDDLILPVHDNEYVLKGSELIGEPEPISYS</sequence>
<evidence type="ECO:0000256" key="2">
    <source>
        <dbReference type="ARBA" id="ARBA00022473"/>
    </source>
</evidence>
<comment type="caution">
    <text evidence="9">The sequence shown here is derived from an EMBL/GenBank/DDBJ whole genome shotgun (WGS) entry which is preliminary data.</text>
</comment>
<protein>
    <recommendedName>
        <fullName evidence="8">SOSEKI DIX-like domain-containing protein</fullName>
    </recommendedName>
</protein>
<keyword evidence="5" id="KW-0472">Membrane</keyword>
<dbReference type="PANTHER" id="PTHR31083">
    <property type="entry name" value="UPSTREAM OF FLC PROTEIN (DUF966)"/>
    <property type="match status" value="1"/>
</dbReference>
<dbReference type="GO" id="GO:0051258">
    <property type="term" value="P:protein polymerization"/>
    <property type="evidence" value="ECO:0007669"/>
    <property type="project" value="UniProtKB-ARBA"/>
</dbReference>
<dbReference type="GO" id="GO:0005886">
    <property type="term" value="C:plasma membrane"/>
    <property type="evidence" value="ECO:0007669"/>
    <property type="project" value="UniProtKB-SubCell"/>
</dbReference>
<evidence type="ECO:0000256" key="7">
    <source>
        <dbReference type="ARBA" id="ARBA00024211"/>
    </source>
</evidence>